<comment type="caution">
    <text evidence="5">The sequence shown here is derived from an EMBL/GenBank/DDBJ whole genome shotgun (WGS) entry which is preliminary data.</text>
</comment>
<dbReference type="PANTHER" id="PTHR38780:SF1">
    <property type="entry name" value="PROTEIN TUSC"/>
    <property type="match status" value="1"/>
</dbReference>
<evidence type="ECO:0000313" key="5">
    <source>
        <dbReference type="EMBL" id="GAM56171.1"/>
    </source>
</evidence>
<dbReference type="Pfam" id="PF02635">
    <property type="entry name" value="DsrE"/>
    <property type="match status" value="1"/>
</dbReference>
<dbReference type="InterPro" id="IPR003787">
    <property type="entry name" value="Sulphur_relay_DsrE/F-like"/>
</dbReference>
<dbReference type="InterPro" id="IPR017462">
    <property type="entry name" value="Sulphur_relay_TusC/DsrF"/>
</dbReference>
<dbReference type="Gene3D" id="3.40.1260.10">
    <property type="entry name" value="DsrEFH-like"/>
    <property type="match status" value="1"/>
</dbReference>
<evidence type="ECO:0000256" key="3">
    <source>
        <dbReference type="ARBA" id="ARBA00005996"/>
    </source>
</evidence>
<reference evidence="5 6" key="2">
    <citation type="submission" date="2015-01" db="EMBL/GenBank/DDBJ databases">
        <authorList>
            <consortium name="NBRP consortium"/>
            <person name="Sawabe T."/>
            <person name="Meirelles P."/>
            <person name="Feng G."/>
            <person name="Sayaka M."/>
            <person name="Hattori M."/>
            <person name="Ohkuma M."/>
        </authorList>
    </citation>
    <scope>NUCLEOTIDE SEQUENCE [LARGE SCALE GENOMIC DNA]</scope>
    <source>
        <strain evidence="6">JCM 19231</strain>
    </source>
</reference>
<dbReference type="AlphaFoldDB" id="A0A0B8NQC9"/>
<evidence type="ECO:0000256" key="4">
    <source>
        <dbReference type="ARBA" id="ARBA00017149"/>
    </source>
</evidence>
<reference evidence="5 6" key="1">
    <citation type="submission" date="2015-01" db="EMBL/GenBank/DDBJ databases">
        <title>Vibrio sp. C1 JCM 19231 whole genome shotgun sequence.</title>
        <authorList>
            <person name="Sawabe T."/>
            <person name="Meirelles P."/>
            <person name="Feng G."/>
            <person name="Sayaka M."/>
            <person name="Hattori M."/>
            <person name="Ohkuma M."/>
        </authorList>
    </citation>
    <scope>NUCLEOTIDE SEQUENCE [LARGE SCALE GENOMIC DNA]</scope>
    <source>
        <strain evidence="6">JCM 19231</strain>
    </source>
</reference>
<gene>
    <name evidence="5" type="ORF">JCM19231_5266</name>
</gene>
<comment type="subcellular location">
    <subcellularLocation>
        <location evidence="2">Cytoplasm</location>
    </subcellularLocation>
</comment>
<sequence length="118" mass="13206">MKQLGFIFSSAPHSTAQGREGLDAILATSALSENIAVFFIGQGVNQLLKHQQPQSILSRDYIAAFRLFDLYDVEQVYVCESSLNELGFEQGDLILDCEFLSKQQIAEKLSDCVQVLRF</sequence>
<dbReference type="NCBIfam" id="TIGR03010">
    <property type="entry name" value="sulf_tusC_dsrF"/>
    <property type="match status" value="1"/>
</dbReference>
<accession>A0A0B8NQC9</accession>
<dbReference type="PANTHER" id="PTHR38780">
    <property type="entry name" value="PROTEIN TUSC"/>
    <property type="match status" value="1"/>
</dbReference>
<proteinExistence type="inferred from homology"/>
<dbReference type="Proteomes" id="UP000031671">
    <property type="component" value="Unassembled WGS sequence"/>
</dbReference>
<dbReference type="GO" id="GO:0005737">
    <property type="term" value="C:cytoplasm"/>
    <property type="evidence" value="ECO:0007669"/>
    <property type="project" value="UniProtKB-SubCell"/>
</dbReference>
<dbReference type="NCBIfam" id="NF001238">
    <property type="entry name" value="PRK00211.1"/>
    <property type="match status" value="1"/>
</dbReference>
<dbReference type="RefSeq" id="WP_261834575.1">
    <property type="nucleotide sequence ID" value="NZ_AP024881.1"/>
</dbReference>
<comment type="function">
    <text evidence="1">Could be part of a sulfur-relay system.</text>
</comment>
<evidence type="ECO:0000313" key="6">
    <source>
        <dbReference type="Proteomes" id="UP000031671"/>
    </source>
</evidence>
<organism evidence="5 6">
    <name type="scientific">Vibrio ishigakensis</name>
    <dbReference type="NCBI Taxonomy" id="1481914"/>
    <lineage>
        <taxon>Bacteria</taxon>
        <taxon>Pseudomonadati</taxon>
        <taxon>Pseudomonadota</taxon>
        <taxon>Gammaproteobacteria</taxon>
        <taxon>Vibrionales</taxon>
        <taxon>Vibrionaceae</taxon>
        <taxon>Vibrio</taxon>
    </lineage>
</organism>
<name>A0A0B8NQC9_9VIBR</name>
<evidence type="ECO:0000256" key="1">
    <source>
        <dbReference type="ARBA" id="ARBA00002850"/>
    </source>
</evidence>
<keyword evidence="6" id="KW-1185">Reference proteome</keyword>
<dbReference type="InterPro" id="IPR027396">
    <property type="entry name" value="DsrEFH-like"/>
</dbReference>
<dbReference type="EMBL" id="BBRZ01000024">
    <property type="protein sequence ID" value="GAM56171.1"/>
    <property type="molecule type" value="Genomic_DNA"/>
</dbReference>
<protein>
    <recommendedName>
        <fullName evidence="4">Protein TusC homolog</fullName>
    </recommendedName>
</protein>
<evidence type="ECO:0000256" key="2">
    <source>
        <dbReference type="ARBA" id="ARBA00004496"/>
    </source>
</evidence>
<comment type="similarity">
    <text evidence="3">Belongs to the DsrF/TusC family.</text>
</comment>
<dbReference type="SUPFAM" id="SSF75169">
    <property type="entry name" value="DsrEFH-like"/>
    <property type="match status" value="1"/>
</dbReference>